<dbReference type="Pfam" id="PF13843">
    <property type="entry name" value="DDE_Tnp_1_7"/>
    <property type="match status" value="1"/>
</dbReference>
<evidence type="ECO:0000256" key="1">
    <source>
        <dbReference type="SAM" id="Phobius"/>
    </source>
</evidence>
<dbReference type="PANTHER" id="PTHR46599:SF3">
    <property type="entry name" value="PIGGYBAC TRANSPOSABLE ELEMENT-DERIVED PROTEIN 4"/>
    <property type="match status" value="1"/>
</dbReference>
<protein>
    <recommendedName>
        <fullName evidence="2">PiggyBac transposable element-derived protein domain-containing protein</fullName>
    </recommendedName>
</protein>
<reference evidence="3 4" key="2">
    <citation type="journal article" date="2014" name="Proc. Natl. Acad. Sci. U.S.A.">
        <title>Trajectory and genomic determinants of fungal-pathogen speciation and host adaptation.</title>
        <authorList>
            <person name="Hu X."/>
            <person name="Xiao G."/>
            <person name="Zheng P."/>
            <person name="Shang Y."/>
            <person name="Su Y."/>
            <person name="Zhang X."/>
            <person name="Liu X."/>
            <person name="Zhan S."/>
            <person name="St Leger R.J."/>
            <person name="Wang C."/>
        </authorList>
    </citation>
    <scope>GENOME REANNOTATION</scope>
    <source>
        <strain evidence="4">ARSEF 23 / ATCC MYA-3075</strain>
    </source>
</reference>
<gene>
    <name evidence="3" type="ORF">MAA_11363</name>
</gene>
<organism evidence="3 4">
    <name type="scientific">Metarhizium robertsii (strain ARSEF 23 / ATCC MYA-3075)</name>
    <name type="common">Metarhizium anisopliae (strain ARSEF 23)</name>
    <dbReference type="NCBI Taxonomy" id="655844"/>
    <lineage>
        <taxon>Eukaryota</taxon>
        <taxon>Fungi</taxon>
        <taxon>Dikarya</taxon>
        <taxon>Ascomycota</taxon>
        <taxon>Pezizomycotina</taxon>
        <taxon>Sordariomycetes</taxon>
        <taxon>Hypocreomycetidae</taxon>
        <taxon>Hypocreales</taxon>
        <taxon>Clavicipitaceae</taxon>
        <taxon>Metarhizium</taxon>
    </lineage>
</organism>
<dbReference type="OrthoDB" id="5152319at2759"/>
<dbReference type="AlphaFoldDB" id="A0A0B2XGH6"/>
<dbReference type="EMBL" id="ADNJ02000006">
    <property type="protein sequence ID" value="KHO11094.1"/>
    <property type="molecule type" value="Genomic_DNA"/>
</dbReference>
<keyword evidence="1" id="KW-1133">Transmembrane helix</keyword>
<evidence type="ECO:0000259" key="2">
    <source>
        <dbReference type="Pfam" id="PF13843"/>
    </source>
</evidence>
<keyword evidence="1" id="KW-0472">Membrane</keyword>
<evidence type="ECO:0000313" key="4">
    <source>
        <dbReference type="Proteomes" id="UP000002498"/>
    </source>
</evidence>
<dbReference type="KEGG" id="maj:MAA_11363"/>
<reference evidence="3 4" key="1">
    <citation type="journal article" date="2011" name="PLoS Genet.">
        <title>Genome sequencing and comparative transcriptomics of the model entomopathogenic fungi Metarhizium anisopliae and M. acridum.</title>
        <authorList>
            <person name="Gao Q."/>
            <person name="Jin K."/>
            <person name="Ying S.H."/>
            <person name="Zhang Y."/>
            <person name="Xiao G."/>
            <person name="Shang Y."/>
            <person name="Duan Z."/>
            <person name="Hu X."/>
            <person name="Xie X.Q."/>
            <person name="Zhou G."/>
            <person name="Peng G."/>
            <person name="Luo Z."/>
            <person name="Huang W."/>
            <person name="Wang B."/>
            <person name="Fang W."/>
            <person name="Wang S."/>
            <person name="Zhong Y."/>
            <person name="Ma L.J."/>
            <person name="St Leger R.J."/>
            <person name="Zhao G.P."/>
            <person name="Pei Y."/>
            <person name="Feng M.G."/>
            <person name="Xia Y."/>
            <person name="Wang C."/>
        </authorList>
    </citation>
    <scope>NUCLEOTIDE SEQUENCE [LARGE SCALE GENOMIC DNA]</scope>
    <source>
        <strain evidence="4">ARSEF 23 / ATCC MYA-3075</strain>
    </source>
</reference>
<feature type="transmembrane region" description="Helical" evidence="1">
    <location>
        <begin position="47"/>
        <end position="67"/>
    </location>
</feature>
<sequence>MDLPKDPVSLFQLFCPVSLVEEWVGWTNSNVALLLTKELPPKPLASWQQTTVAEVYIWLAILIYIGIHKEKRVSDYWITPKPGELKLVHPVTKWMTYPRFQQLFQFLRISPPSESNTTRSVERTISQVSRWSEHIQAVSSDLFVPGKHIAIDKCVIRFKAGSRKLGPKGIKAWVVAQEGYFVRWKFDIPDSRPRKQGILARTQTNKHRLAKTQAAVLDLILQLPITSYRVFFDDLFTTPQLLRALRDHGVVSTGAARLNGGIDPPFALVKSQDSRGQVQWKIDGPRADDQVIYLGISPSIAHINLFVYRQTRLLGRIMLWCYFSTLFLMAATLRKLSDADQVQRRQEHNKNRGFLVLPQRWSCRCLPLLFATTNA</sequence>
<dbReference type="InterPro" id="IPR029526">
    <property type="entry name" value="PGBD"/>
</dbReference>
<dbReference type="GeneID" id="23632811"/>
<accession>A0A0B2XGH6</accession>
<dbReference type="PANTHER" id="PTHR46599">
    <property type="entry name" value="PIGGYBAC TRANSPOSABLE ELEMENT-DERIVED PROTEIN 4"/>
    <property type="match status" value="1"/>
</dbReference>
<dbReference type="RefSeq" id="XP_011411653.1">
    <property type="nucleotide sequence ID" value="XM_011413351.1"/>
</dbReference>
<keyword evidence="4" id="KW-1185">Reference proteome</keyword>
<proteinExistence type="predicted"/>
<feature type="transmembrane region" description="Helical" evidence="1">
    <location>
        <begin position="317"/>
        <end position="336"/>
    </location>
</feature>
<feature type="domain" description="PiggyBac transposable element-derived protein" evidence="2">
    <location>
        <begin position="6"/>
        <end position="284"/>
    </location>
</feature>
<comment type="caution">
    <text evidence="3">The sequence shown here is derived from an EMBL/GenBank/DDBJ whole genome shotgun (WGS) entry which is preliminary data.</text>
</comment>
<dbReference type="HOGENOM" id="CLU_737861_0_0_1"/>
<evidence type="ECO:0000313" key="3">
    <source>
        <dbReference type="EMBL" id="KHO11094.1"/>
    </source>
</evidence>
<keyword evidence="1" id="KW-0812">Transmembrane</keyword>
<dbReference type="Proteomes" id="UP000002498">
    <property type="component" value="Unassembled WGS sequence"/>
</dbReference>
<name>A0A0B2XGH6_METRA</name>